<keyword evidence="3" id="KW-1003">Cell membrane</keyword>
<dbReference type="GO" id="GO:0005886">
    <property type="term" value="C:plasma membrane"/>
    <property type="evidence" value="ECO:0000318"/>
    <property type="project" value="GO_Central"/>
</dbReference>
<feature type="transmembrane region" description="Helical" evidence="7">
    <location>
        <begin position="65"/>
        <end position="88"/>
    </location>
</feature>
<reference evidence="8 9" key="2">
    <citation type="journal article" date="2010" name="Nucleic Acids Res.">
        <title>BeetleBase in 2010: revisions to provide comprehensive genomic information for Tribolium castaneum.</title>
        <authorList>
            <person name="Kim H.S."/>
            <person name="Murphy T."/>
            <person name="Xia J."/>
            <person name="Caragea D."/>
            <person name="Park Y."/>
            <person name="Beeman R.W."/>
            <person name="Lorenzen M.D."/>
            <person name="Butcher S."/>
            <person name="Manak J.R."/>
            <person name="Brown S.J."/>
        </authorList>
    </citation>
    <scope>GENOME REANNOTATION</scope>
    <source>
        <strain evidence="8 9">Georgia GA2</strain>
    </source>
</reference>
<evidence type="ECO:0000256" key="4">
    <source>
        <dbReference type="ARBA" id="ARBA00022692"/>
    </source>
</evidence>
<dbReference type="InterPro" id="IPR018629">
    <property type="entry name" value="XK-rel"/>
</dbReference>
<feature type="transmembrane region" description="Helical" evidence="7">
    <location>
        <begin position="264"/>
        <end position="288"/>
    </location>
</feature>
<keyword evidence="6 7" id="KW-0472">Membrane</keyword>
<evidence type="ECO:0000256" key="7">
    <source>
        <dbReference type="RuleBase" id="RU910716"/>
    </source>
</evidence>
<evidence type="ECO:0000256" key="5">
    <source>
        <dbReference type="ARBA" id="ARBA00022989"/>
    </source>
</evidence>
<dbReference type="KEGG" id="tca:103315023"/>
<evidence type="ECO:0000313" key="9">
    <source>
        <dbReference type="Proteomes" id="UP000007266"/>
    </source>
</evidence>
<keyword evidence="4 7" id="KW-0812">Transmembrane</keyword>
<dbReference type="AlphaFoldDB" id="D6WAQ5"/>
<feature type="transmembrane region" description="Helical" evidence="7">
    <location>
        <begin position="378"/>
        <end position="404"/>
    </location>
</feature>
<gene>
    <name evidence="8" type="primary">AUGUSTUS-3.0.2_04531</name>
    <name evidence="8" type="ORF">TcasGA2_TC004531</name>
</gene>
<dbReference type="PANTHER" id="PTHR16024:SF10">
    <property type="entry name" value="XK-RELATED PROTEIN"/>
    <property type="match status" value="1"/>
</dbReference>
<accession>D6WAQ5</accession>
<feature type="transmembrane region" description="Helical" evidence="7">
    <location>
        <begin position="100"/>
        <end position="117"/>
    </location>
</feature>
<evidence type="ECO:0000256" key="3">
    <source>
        <dbReference type="ARBA" id="ARBA00022475"/>
    </source>
</evidence>
<feature type="transmembrane region" description="Helical" evidence="7">
    <location>
        <begin position="322"/>
        <end position="340"/>
    </location>
</feature>
<feature type="transmembrane region" description="Helical" evidence="7">
    <location>
        <begin position="138"/>
        <end position="156"/>
    </location>
</feature>
<feature type="transmembrane region" description="Helical" evidence="7">
    <location>
        <begin position="224"/>
        <end position="243"/>
    </location>
</feature>
<comment type="subcellular location">
    <subcellularLocation>
        <location evidence="1">Cell membrane</location>
        <topology evidence="1">Multi-pass membrane protein</topology>
    </subcellularLocation>
    <subcellularLocation>
        <location evidence="7">Membrane</location>
        <topology evidence="7">Multi-pass membrane protein</topology>
    </subcellularLocation>
</comment>
<dbReference type="InterPro" id="IPR050895">
    <property type="entry name" value="XK-related_scramblase"/>
</dbReference>
<organism evidence="8 9">
    <name type="scientific">Tribolium castaneum</name>
    <name type="common">Red flour beetle</name>
    <dbReference type="NCBI Taxonomy" id="7070"/>
    <lineage>
        <taxon>Eukaryota</taxon>
        <taxon>Metazoa</taxon>
        <taxon>Ecdysozoa</taxon>
        <taxon>Arthropoda</taxon>
        <taxon>Hexapoda</taxon>
        <taxon>Insecta</taxon>
        <taxon>Pterygota</taxon>
        <taxon>Neoptera</taxon>
        <taxon>Endopterygota</taxon>
        <taxon>Coleoptera</taxon>
        <taxon>Polyphaga</taxon>
        <taxon>Cucujiformia</taxon>
        <taxon>Tenebrionidae</taxon>
        <taxon>Tenebrionidae incertae sedis</taxon>
        <taxon>Tribolium</taxon>
    </lineage>
</organism>
<dbReference type="GO" id="GO:0070782">
    <property type="term" value="P:phosphatidylserine exposure on apoptotic cell surface"/>
    <property type="evidence" value="ECO:0000318"/>
    <property type="project" value="GO_Central"/>
</dbReference>
<dbReference type="PANTHER" id="PTHR16024">
    <property type="entry name" value="XK-RELATED PROTEIN"/>
    <property type="match status" value="1"/>
</dbReference>
<dbReference type="OMA" id="ARRIKYC"/>
<evidence type="ECO:0000256" key="2">
    <source>
        <dbReference type="ARBA" id="ARBA00008789"/>
    </source>
</evidence>
<dbReference type="GO" id="GO:1902742">
    <property type="term" value="P:apoptotic process involved in development"/>
    <property type="evidence" value="ECO:0000318"/>
    <property type="project" value="GO_Central"/>
</dbReference>
<dbReference type="OrthoDB" id="6136301at2759"/>
<dbReference type="Proteomes" id="UP000007266">
    <property type="component" value="Linkage group 2"/>
</dbReference>
<dbReference type="GO" id="GO:0043652">
    <property type="term" value="P:engulfment of apoptotic cell"/>
    <property type="evidence" value="ECO:0000318"/>
    <property type="project" value="GO_Central"/>
</dbReference>
<evidence type="ECO:0000256" key="6">
    <source>
        <dbReference type="ARBA" id="ARBA00023136"/>
    </source>
</evidence>
<reference evidence="8 9" key="1">
    <citation type="journal article" date="2008" name="Nature">
        <title>The genome of the model beetle and pest Tribolium castaneum.</title>
        <authorList>
            <consortium name="Tribolium Genome Sequencing Consortium"/>
            <person name="Richards S."/>
            <person name="Gibbs R.A."/>
            <person name="Weinstock G.M."/>
            <person name="Brown S.J."/>
            <person name="Denell R."/>
            <person name="Beeman R.W."/>
            <person name="Gibbs R."/>
            <person name="Beeman R.W."/>
            <person name="Brown S.J."/>
            <person name="Bucher G."/>
            <person name="Friedrich M."/>
            <person name="Grimmelikhuijzen C.J."/>
            <person name="Klingler M."/>
            <person name="Lorenzen M."/>
            <person name="Richards S."/>
            <person name="Roth S."/>
            <person name="Schroder R."/>
            <person name="Tautz D."/>
            <person name="Zdobnov E.M."/>
            <person name="Muzny D."/>
            <person name="Gibbs R.A."/>
            <person name="Weinstock G.M."/>
            <person name="Attaway T."/>
            <person name="Bell S."/>
            <person name="Buhay C.J."/>
            <person name="Chandrabose M.N."/>
            <person name="Chavez D."/>
            <person name="Clerk-Blankenburg K.P."/>
            <person name="Cree A."/>
            <person name="Dao M."/>
            <person name="Davis C."/>
            <person name="Chacko J."/>
            <person name="Dinh H."/>
            <person name="Dugan-Rocha S."/>
            <person name="Fowler G."/>
            <person name="Garner T.T."/>
            <person name="Garnes J."/>
            <person name="Gnirke A."/>
            <person name="Hawes A."/>
            <person name="Hernandez J."/>
            <person name="Hines S."/>
            <person name="Holder M."/>
            <person name="Hume J."/>
            <person name="Jhangiani S.N."/>
            <person name="Joshi V."/>
            <person name="Khan Z.M."/>
            <person name="Jackson L."/>
            <person name="Kovar C."/>
            <person name="Kowis A."/>
            <person name="Lee S."/>
            <person name="Lewis L.R."/>
            <person name="Margolis J."/>
            <person name="Morgan M."/>
            <person name="Nazareth L.V."/>
            <person name="Nguyen N."/>
            <person name="Okwuonu G."/>
            <person name="Parker D."/>
            <person name="Richards S."/>
            <person name="Ruiz S.J."/>
            <person name="Santibanez J."/>
            <person name="Savard J."/>
            <person name="Scherer S.E."/>
            <person name="Schneider B."/>
            <person name="Sodergren E."/>
            <person name="Tautz D."/>
            <person name="Vattahil S."/>
            <person name="Villasana D."/>
            <person name="White C.S."/>
            <person name="Wright R."/>
            <person name="Park Y."/>
            <person name="Beeman R.W."/>
            <person name="Lord J."/>
            <person name="Oppert B."/>
            <person name="Lorenzen M."/>
            <person name="Brown S."/>
            <person name="Wang L."/>
            <person name="Savard J."/>
            <person name="Tautz D."/>
            <person name="Richards S."/>
            <person name="Weinstock G."/>
            <person name="Gibbs R.A."/>
            <person name="Liu Y."/>
            <person name="Worley K."/>
            <person name="Weinstock G."/>
            <person name="Elsik C.G."/>
            <person name="Reese J.T."/>
            <person name="Elhaik E."/>
            <person name="Landan G."/>
            <person name="Graur D."/>
            <person name="Arensburger P."/>
            <person name="Atkinson P."/>
            <person name="Beeman R.W."/>
            <person name="Beidler J."/>
            <person name="Brown S.J."/>
            <person name="Demuth J.P."/>
            <person name="Drury D.W."/>
            <person name="Du Y.Z."/>
            <person name="Fujiwara H."/>
            <person name="Lorenzen M."/>
            <person name="Maselli V."/>
            <person name="Osanai M."/>
            <person name="Park Y."/>
            <person name="Robertson H.M."/>
            <person name="Tu Z."/>
            <person name="Wang J.J."/>
            <person name="Wang S."/>
            <person name="Richards S."/>
            <person name="Song H."/>
            <person name="Zhang L."/>
            <person name="Sodergren E."/>
            <person name="Werner D."/>
            <person name="Stanke M."/>
            <person name="Morgenstern B."/>
            <person name="Solovyev V."/>
            <person name="Kosarev P."/>
            <person name="Brown G."/>
            <person name="Chen H.C."/>
            <person name="Ermolaeva O."/>
            <person name="Hlavina W."/>
            <person name="Kapustin Y."/>
            <person name="Kiryutin B."/>
            <person name="Kitts P."/>
            <person name="Maglott D."/>
            <person name="Pruitt K."/>
            <person name="Sapojnikov V."/>
            <person name="Souvorov A."/>
            <person name="Mackey A.J."/>
            <person name="Waterhouse R.M."/>
            <person name="Wyder S."/>
            <person name="Zdobnov E.M."/>
            <person name="Zdobnov E.M."/>
            <person name="Wyder S."/>
            <person name="Kriventseva E.V."/>
            <person name="Kadowaki T."/>
            <person name="Bork P."/>
            <person name="Aranda M."/>
            <person name="Bao R."/>
            <person name="Beermann A."/>
            <person name="Berns N."/>
            <person name="Bolognesi R."/>
            <person name="Bonneton F."/>
            <person name="Bopp D."/>
            <person name="Brown S.J."/>
            <person name="Bucher G."/>
            <person name="Butts T."/>
            <person name="Chaumot A."/>
            <person name="Denell R.E."/>
            <person name="Ferrier D.E."/>
            <person name="Friedrich M."/>
            <person name="Gordon C.M."/>
            <person name="Jindra M."/>
            <person name="Klingler M."/>
            <person name="Lan Q."/>
            <person name="Lattorff H.M."/>
            <person name="Laudet V."/>
            <person name="von Levetsow C."/>
            <person name="Liu Z."/>
            <person name="Lutz R."/>
            <person name="Lynch J.A."/>
            <person name="da Fonseca R.N."/>
            <person name="Posnien N."/>
            <person name="Reuter R."/>
            <person name="Roth S."/>
            <person name="Savard J."/>
            <person name="Schinko J.B."/>
            <person name="Schmitt C."/>
            <person name="Schoppmeier M."/>
            <person name="Schroder R."/>
            <person name="Shippy T.D."/>
            <person name="Simonnet F."/>
            <person name="Marques-Souza H."/>
            <person name="Tautz D."/>
            <person name="Tomoyasu Y."/>
            <person name="Trauner J."/>
            <person name="Van der Zee M."/>
            <person name="Vervoort M."/>
            <person name="Wittkopp N."/>
            <person name="Wimmer E.A."/>
            <person name="Yang X."/>
            <person name="Jones A.K."/>
            <person name="Sattelle D.B."/>
            <person name="Ebert P.R."/>
            <person name="Nelson D."/>
            <person name="Scott J.G."/>
            <person name="Beeman R.W."/>
            <person name="Muthukrishnan S."/>
            <person name="Kramer K.J."/>
            <person name="Arakane Y."/>
            <person name="Beeman R.W."/>
            <person name="Zhu Q."/>
            <person name="Hogenkamp D."/>
            <person name="Dixit R."/>
            <person name="Oppert B."/>
            <person name="Jiang H."/>
            <person name="Zou Z."/>
            <person name="Marshall J."/>
            <person name="Elpidina E."/>
            <person name="Vinokurov K."/>
            <person name="Oppert C."/>
            <person name="Zou Z."/>
            <person name="Evans J."/>
            <person name="Lu Z."/>
            <person name="Zhao P."/>
            <person name="Sumathipala N."/>
            <person name="Altincicek B."/>
            <person name="Vilcinskas A."/>
            <person name="Williams M."/>
            <person name="Hultmark D."/>
            <person name="Hetru C."/>
            <person name="Jiang H."/>
            <person name="Grimmelikhuijzen C.J."/>
            <person name="Hauser F."/>
            <person name="Cazzamali G."/>
            <person name="Williamson M."/>
            <person name="Park Y."/>
            <person name="Li B."/>
            <person name="Tanaka Y."/>
            <person name="Predel R."/>
            <person name="Neupert S."/>
            <person name="Schachtner J."/>
            <person name="Verleyen P."/>
            <person name="Raible F."/>
            <person name="Bork P."/>
            <person name="Friedrich M."/>
            <person name="Walden K.K."/>
            <person name="Robertson H.M."/>
            <person name="Angeli S."/>
            <person name="Foret S."/>
            <person name="Bucher G."/>
            <person name="Schuetz S."/>
            <person name="Maleszka R."/>
            <person name="Wimmer E.A."/>
            <person name="Beeman R.W."/>
            <person name="Lorenzen M."/>
            <person name="Tomoyasu Y."/>
            <person name="Miller S.C."/>
            <person name="Grossmann D."/>
            <person name="Bucher G."/>
        </authorList>
    </citation>
    <scope>NUCLEOTIDE SEQUENCE [LARGE SCALE GENOMIC DNA]</scope>
    <source>
        <strain evidence="8 9">Georgia GA2</strain>
    </source>
</reference>
<name>D6WAQ5_TRICA</name>
<dbReference type="EMBL" id="KQ971311">
    <property type="protein sequence ID" value="EEZ98912.2"/>
    <property type="molecule type" value="Genomic_DNA"/>
</dbReference>
<feature type="transmembrane region" description="Helical" evidence="7">
    <location>
        <begin position="34"/>
        <end position="53"/>
    </location>
</feature>
<feature type="transmembrane region" description="Helical" evidence="7">
    <location>
        <begin position="352"/>
        <end position="372"/>
    </location>
</feature>
<sequence>MVNYNFNKTLSTERLVHQTDENYKVSFFKMFKSLIVTLLLGGNIIYVQYLLFYHDEINWSYPEPAYLTTLVIYFLSAAINMCFSIRIHKMSENSNDSCNFVTKLIVTGVLIAVHIYFSVFMHANLQKSETNSSGFDKVVTIFVAVIFLFLQITSFLNHVSVAQYAVQCRFASSDSKRIKFFKQMVEAEADADLISTLDCYLRAAPQLIVQFAAIVHNKWSFDQIPVLQIFFIFIAFAITPWSITSFNGSLRKQQRCEIRWKAKIIYYLWHFFVMGSRIAGVGAVAAFWPSQTKILTVIHWTLMTTWLLTTVKPTHFSNFNNFWHFLFCSVFGAVYFFNPVNLGNQPTRAKYLCFYLIMFVENVVANVGWFVADNEVTPVWKIAFVAFNQFLFVFGIGFMVTYYVKFHPSNTQKGAPQNVEPLQETAV</sequence>
<dbReference type="HOGENOM" id="CLU_732229_0_0_1"/>
<dbReference type="Pfam" id="PF09815">
    <property type="entry name" value="XK-related"/>
    <property type="match status" value="1"/>
</dbReference>
<keyword evidence="9" id="KW-1185">Reference proteome</keyword>
<comment type="similarity">
    <text evidence="2 7">Belongs to the XK family.</text>
</comment>
<evidence type="ECO:0000256" key="1">
    <source>
        <dbReference type="ARBA" id="ARBA00004651"/>
    </source>
</evidence>
<evidence type="ECO:0000313" key="8">
    <source>
        <dbReference type="EMBL" id="EEZ98912.2"/>
    </source>
</evidence>
<keyword evidence="5 7" id="KW-1133">Transmembrane helix</keyword>
<protein>
    <recommendedName>
        <fullName evidence="7">XK-related protein</fullName>
    </recommendedName>
</protein>
<proteinExistence type="inferred from homology"/>